<dbReference type="GO" id="GO:0000455">
    <property type="term" value="P:enzyme-directed rRNA pseudouridine synthesis"/>
    <property type="evidence" value="ECO:0007669"/>
    <property type="project" value="UniProtKB-ARBA"/>
</dbReference>
<evidence type="ECO:0000256" key="3">
    <source>
        <dbReference type="ARBA" id="ARBA00023235"/>
    </source>
</evidence>
<dbReference type="GO" id="GO:0003723">
    <property type="term" value="F:RNA binding"/>
    <property type="evidence" value="ECO:0007669"/>
    <property type="project" value="UniProtKB-KW"/>
</dbReference>
<evidence type="ECO:0000256" key="5">
    <source>
        <dbReference type="ARBA" id="ARBA00056072"/>
    </source>
</evidence>
<dbReference type="PROSITE" id="PS50889">
    <property type="entry name" value="S4"/>
    <property type="match status" value="1"/>
</dbReference>
<evidence type="ECO:0000256" key="8">
    <source>
        <dbReference type="RuleBase" id="RU362028"/>
    </source>
</evidence>
<dbReference type="Pfam" id="PF01479">
    <property type="entry name" value="S4"/>
    <property type="match status" value="1"/>
</dbReference>
<reference evidence="11 12" key="1">
    <citation type="submission" date="2019-03" db="EMBL/GenBank/DDBJ databases">
        <title>Seongchinamella monodicae gen. nov., sp. nov., a novel member of the Gammaproteobacteria isolated from a tidal mudflat of beach.</title>
        <authorList>
            <person name="Yang H.G."/>
            <person name="Kang J.W."/>
            <person name="Lee S.D."/>
        </authorList>
    </citation>
    <scope>NUCLEOTIDE SEQUENCE [LARGE SCALE GENOMIC DNA]</scope>
    <source>
        <strain evidence="11 12">GH4-78</strain>
    </source>
</reference>
<dbReference type="RefSeq" id="WP_133213093.1">
    <property type="nucleotide sequence ID" value="NZ_SMSE01000003.1"/>
</dbReference>
<dbReference type="PROSITE" id="PS01129">
    <property type="entry name" value="PSI_RLU"/>
    <property type="match status" value="1"/>
</dbReference>
<comment type="catalytic activity">
    <reaction evidence="4">
        <text>uridine(1911/1915/1917) in 23S rRNA = pseudouridine(1911/1915/1917) in 23S rRNA</text>
        <dbReference type="Rhea" id="RHEA:42524"/>
        <dbReference type="Rhea" id="RHEA-COMP:10097"/>
        <dbReference type="Rhea" id="RHEA-COMP:10098"/>
        <dbReference type="ChEBI" id="CHEBI:65314"/>
        <dbReference type="ChEBI" id="CHEBI:65315"/>
        <dbReference type="EC" id="5.4.99.23"/>
    </reaction>
</comment>
<protein>
    <recommendedName>
        <fullName evidence="8">Pseudouridine synthase</fullName>
        <ecNumber evidence="8">5.4.99.-</ecNumber>
    </recommendedName>
</protein>
<dbReference type="EC" id="5.4.99.-" evidence="8"/>
<keyword evidence="3 8" id="KW-0413">Isomerase</keyword>
<dbReference type="InterPro" id="IPR036986">
    <property type="entry name" value="S4_RNA-bd_sf"/>
</dbReference>
<comment type="similarity">
    <text evidence="1 8">Belongs to the pseudouridine synthase RluA family.</text>
</comment>
<dbReference type="InterPro" id="IPR020103">
    <property type="entry name" value="PsdUridine_synth_cat_dom_sf"/>
</dbReference>
<evidence type="ECO:0000313" key="12">
    <source>
        <dbReference type="Proteomes" id="UP000295554"/>
    </source>
</evidence>
<feature type="domain" description="RNA-binding S4" evidence="10">
    <location>
        <begin position="19"/>
        <end position="63"/>
    </location>
</feature>
<dbReference type="InterPro" id="IPR006225">
    <property type="entry name" value="PsdUridine_synth_RluC/D"/>
</dbReference>
<dbReference type="InterPro" id="IPR006145">
    <property type="entry name" value="PsdUridine_synth_RsuA/RluA"/>
</dbReference>
<dbReference type="EMBL" id="SMSE01000003">
    <property type="protein sequence ID" value="TDG12369.1"/>
    <property type="molecule type" value="Genomic_DNA"/>
</dbReference>
<dbReference type="SUPFAM" id="SSF55174">
    <property type="entry name" value="Alpha-L RNA-binding motif"/>
    <property type="match status" value="1"/>
</dbReference>
<dbReference type="Proteomes" id="UP000295554">
    <property type="component" value="Unassembled WGS sequence"/>
</dbReference>
<dbReference type="AlphaFoldDB" id="A0A4R5LPG9"/>
<dbReference type="CDD" id="cd00165">
    <property type="entry name" value="S4"/>
    <property type="match status" value="1"/>
</dbReference>
<dbReference type="PANTHER" id="PTHR21600">
    <property type="entry name" value="MITOCHONDRIAL RNA PSEUDOURIDINE SYNTHASE"/>
    <property type="match status" value="1"/>
</dbReference>
<dbReference type="FunFam" id="3.30.2350.10:FF:000006">
    <property type="entry name" value="Pseudouridine synthase"/>
    <property type="match status" value="1"/>
</dbReference>
<gene>
    <name evidence="11" type="primary">rluD</name>
    <name evidence="11" type="ORF">E2F43_12170</name>
</gene>
<evidence type="ECO:0000259" key="9">
    <source>
        <dbReference type="Pfam" id="PF00849"/>
    </source>
</evidence>
<accession>A0A4R5LPG9</accession>
<sequence length="326" mass="35937">MTERIQLQATVPPELDNDRLDQVAARLFPDYSRSRLQGWIKKGDLLVDGKQLRPRDKVHGGAELSIDTEPEQAVGWQPQDIDLDILYEDEHILVLNKPAGLVVHPAAGHADGTLVNALLAHAPEMAQLPRGGIVHRLDMETSGIMVAAKSLLAHQDLVAQLQERTVKREYVAVCIGVMTGGGTVDEPIGRHPKQRKKMAVLAVGGKPAITHYRVTRRFGHHTQVAVNLETGRTHQIRVHMAHKHYPLVGDPTYGGRPKIPKGASDELIAALRGFPRQALHARALGLFHPESGEPVHFECPLPEDMQALLSVLEREDPVINNDATLY</sequence>
<organism evidence="11 12">
    <name type="scientific">Seongchinamella unica</name>
    <dbReference type="NCBI Taxonomy" id="2547392"/>
    <lineage>
        <taxon>Bacteria</taxon>
        <taxon>Pseudomonadati</taxon>
        <taxon>Pseudomonadota</taxon>
        <taxon>Gammaproteobacteria</taxon>
        <taxon>Cellvibrionales</taxon>
        <taxon>Halieaceae</taxon>
        <taxon>Seongchinamella</taxon>
    </lineage>
</organism>
<keyword evidence="2 7" id="KW-0694">RNA-binding</keyword>
<dbReference type="CDD" id="cd02869">
    <property type="entry name" value="PseudoU_synth_RluA_like"/>
    <property type="match status" value="1"/>
</dbReference>
<keyword evidence="12" id="KW-1185">Reference proteome</keyword>
<evidence type="ECO:0000256" key="7">
    <source>
        <dbReference type="PROSITE-ProRule" id="PRU00182"/>
    </source>
</evidence>
<dbReference type="InterPro" id="IPR050188">
    <property type="entry name" value="RluA_PseudoU_synthase"/>
</dbReference>
<dbReference type="Gene3D" id="3.30.2350.10">
    <property type="entry name" value="Pseudouridine synthase"/>
    <property type="match status" value="1"/>
</dbReference>
<dbReference type="NCBIfam" id="TIGR00005">
    <property type="entry name" value="rluA_subfam"/>
    <property type="match status" value="1"/>
</dbReference>
<evidence type="ECO:0000313" key="11">
    <source>
        <dbReference type="EMBL" id="TDG12369.1"/>
    </source>
</evidence>
<dbReference type="PANTHER" id="PTHR21600:SF44">
    <property type="entry name" value="RIBOSOMAL LARGE SUBUNIT PSEUDOURIDINE SYNTHASE D"/>
    <property type="match status" value="1"/>
</dbReference>
<comment type="catalytic activity">
    <reaction evidence="8">
        <text>a uridine in RNA = a pseudouridine in RNA</text>
        <dbReference type="Rhea" id="RHEA:48348"/>
        <dbReference type="Rhea" id="RHEA-COMP:12068"/>
        <dbReference type="Rhea" id="RHEA-COMP:12069"/>
        <dbReference type="ChEBI" id="CHEBI:65314"/>
        <dbReference type="ChEBI" id="CHEBI:65315"/>
    </reaction>
</comment>
<evidence type="ECO:0000256" key="2">
    <source>
        <dbReference type="ARBA" id="ARBA00022884"/>
    </source>
</evidence>
<comment type="caution">
    <text evidence="11">The sequence shown here is derived from an EMBL/GenBank/DDBJ whole genome shotgun (WGS) entry which is preliminary data.</text>
</comment>
<dbReference type="SUPFAM" id="SSF55120">
    <property type="entry name" value="Pseudouridine synthase"/>
    <property type="match status" value="1"/>
</dbReference>
<evidence type="ECO:0000256" key="4">
    <source>
        <dbReference type="ARBA" id="ARBA00036882"/>
    </source>
</evidence>
<name>A0A4R5LPG9_9GAMM</name>
<dbReference type="Pfam" id="PF00849">
    <property type="entry name" value="PseudoU_synth_2"/>
    <property type="match status" value="1"/>
</dbReference>
<dbReference type="Gene3D" id="3.10.290.10">
    <property type="entry name" value="RNA-binding S4 domain"/>
    <property type="match status" value="1"/>
</dbReference>
<proteinExistence type="inferred from homology"/>
<dbReference type="GO" id="GO:0160140">
    <property type="term" value="F:23S rRNA pseudouridine(1911/1915/1917) synthase activity"/>
    <property type="evidence" value="ECO:0007669"/>
    <property type="project" value="UniProtKB-EC"/>
</dbReference>
<evidence type="ECO:0000256" key="1">
    <source>
        <dbReference type="ARBA" id="ARBA00010876"/>
    </source>
</evidence>
<comment type="function">
    <text evidence="5">Responsible for synthesis of pseudouridine from uracil at positions 1911, 1915 and 1917 in 23S ribosomal RNA.</text>
</comment>
<dbReference type="InterPro" id="IPR006224">
    <property type="entry name" value="PsdUridine_synth_RluA-like_CS"/>
</dbReference>
<dbReference type="InterPro" id="IPR002942">
    <property type="entry name" value="S4_RNA-bd"/>
</dbReference>
<feature type="active site" evidence="6">
    <location>
        <position position="138"/>
    </location>
</feature>
<dbReference type="OrthoDB" id="9807829at2"/>
<dbReference type="NCBIfam" id="NF008385">
    <property type="entry name" value="PRK11180.1"/>
    <property type="match status" value="1"/>
</dbReference>
<evidence type="ECO:0000256" key="6">
    <source>
        <dbReference type="PIRSR" id="PIRSR606225-1"/>
    </source>
</evidence>
<feature type="domain" description="Pseudouridine synthase RsuA/RluA-like" evidence="9">
    <location>
        <begin position="91"/>
        <end position="242"/>
    </location>
</feature>
<evidence type="ECO:0000259" key="10">
    <source>
        <dbReference type="Pfam" id="PF01479"/>
    </source>
</evidence>